<evidence type="ECO:0000313" key="2">
    <source>
        <dbReference type="Proteomes" id="UP000010880"/>
    </source>
</evidence>
<organism evidence="1 2">
    <name type="scientific">Halobacteroides halobius (strain ATCC 35273 / DSM 5150 / MD-1)</name>
    <dbReference type="NCBI Taxonomy" id="748449"/>
    <lineage>
        <taxon>Bacteria</taxon>
        <taxon>Bacillati</taxon>
        <taxon>Bacillota</taxon>
        <taxon>Clostridia</taxon>
        <taxon>Halanaerobiales</taxon>
        <taxon>Halobacteroidaceae</taxon>
        <taxon>Halobacteroides</taxon>
    </lineage>
</organism>
<keyword evidence="2" id="KW-1185">Reference proteome</keyword>
<dbReference type="AlphaFoldDB" id="L0KBX6"/>
<dbReference type="RefSeq" id="WP_015327580.1">
    <property type="nucleotide sequence ID" value="NC_019978.1"/>
</dbReference>
<dbReference type="HOGENOM" id="CLU_2584847_0_0_9"/>
<reference evidence="2" key="1">
    <citation type="submission" date="2012-02" db="EMBL/GenBank/DDBJ databases">
        <title>The complete genome of Halobacteroides halobius DSM 5150.</title>
        <authorList>
            <person name="Lucas S."/>
            <person name="Copeland A."/>
            <person name="Lapidus A."/>
            <person name="Glavina del Rio T."/>
            <person name="Dalin E."/>
            <person name="Tice H."/>
            <person name="Bruce D."/>
            <person name="Goodwin L."/>
            <person name="Pitluck S."/>
            <person name="Peters L."/>
            <person name="Mikhailova N."/>
            <person name="Gu W."/>
            <person name="Kyrpides N."/>
            <person name="Mavromatis K."/>
            <person name="Ivanova N."/>
            <person name="Brettin T."/>
            <person name="Detter J.C."/>
            <person name="Han C."/>
            <person name="Larimer F."/>
            <person name="Land M."/>
            <person name="Hauser L."/>
            <person name="Markowitz V."/>
            <person name="Cheng J.-F."/>
            <person name="Hugenholtz P."/>
            <person name="Woyke T."/>
            <person name="Wu D."/>
            <person name="Tindall B."/>
            <person name="Pomrenke H."/>
            <person name="Brambilla E."/>
            <person name="Klenk H.-P."/>
            <person name="Eisen J.A."/>
        </authorList>
    </citation>
    <scope>NUCLEOTIDE SEQUENCE [LARGE SCALE GENOMIC DNA]</scope>
    <source>
        <strain evidence="2">ATCC 35273 / DSM 5150 / MD-1</strain>
    </source>
</reference>
<dbReference type="Proteomes" id="UP000010880">
    <property type="component" value="Chromosome"/>
</dbReference>
<sequence>MEALSNVEMNELNEEELTIVNGGGWDEFGQALGGTLEIAAAPIVFTAGSMTGQSYEAAKASKAMVKDGWKLIETASENAY</sequence>
<evidence type="ECO:0000313" key="1">
    <source>
        <dbReference type="EMBL" id="AGB41864.1"/>
    </source>
</evidence>
<proteinExistence type="predicted"/>
<dbReference type="EMBL" id="CP003359">
    <property type="protein sequence ID" value="AGB41864.1"/>
    <property type="molecule type" value="Genomic_DNA"/>
</dbReference>
<gene>
    <name evidence="1" type="ordered locus">Halha_1960</name>
</gene>
<name>L0KBX6_HALHC</name>
<protein>
    <submittedName>
        <fullName evidence="1">Uncharacterized protein</fullName>
    </submittedName>
</protein>
<accession>L0KBX6</accession>
<dbReference type="KEGG" id="hhl:Halha_1960"/>